<protein>
    <submittedName>
        <fullName evidence="1">Uncharacterized protein</fullName>
    </submittedName>
</protein>
<evidence type="ECO:0000313" key="1">
    <source>
        <dbReference type="EMBL" id="KAF5102594.1"/>
    </source>
</evidence>
<accession>A0ACB6VA53</accession>
<keyword evidence="2" id="KW-1185">Reference proteome</keyword>
<evidence type="ECO:0000313" key="2">
    <source>
        <dbReference type="Proteomes" id="UP000744676"/>
    </source>
</evidence>
<sequence length="318" mass="35870">MEAIRKQREKDAEFWKPFDVRAAIANKLESGLRKGSNYGLAELRFSVFCRDWNTIVGKWIQAKLDLGHIVESSSKGTTVHLEQLQQDPATFQDMTQLVLVVGLDQDGQPDPSLEYDREACAAILDMIKGQSRYKLDVLVLYWGGANKSEAEVRSSLGLTQCNVEFGSIVFSVIANDADDTNPSFLLERAVADLVDKFEGRLSIKGAKERAKYQREQQEARAREEHEAYQEQLRARSEESDRRQIRIKAMKGLHVFEDRFAMGQATDTNGQFTLPAHKRQKIVVETTSHGKNSTLPKGVRELRELVAAVKRSRSLAPST</sequence>
<comment type="caution">
    <text evidence="1">The sequence shown here is derived from an EMBL/GenBank/DDBJ whole genome shotgun (WGS) entry which is preliminary data.</text>
</comment>
<dbReference type="Proteomes" id="UP000744676">
    <property type="component" value="Unassembled WGS sequence"/>
</dbReference>
<name>A0ACB6VA53_9ASCO</name>
<gene>
    <name evidence="1" type="ORF">D0Z00_000304</name>
</gene>
<proteinExistence type="predicted"/>
<dbReference type="EMBL" id="QVQA01000004">
    <property type="protein sequence ID" value="KAF5102594.1"/>
    <property type="molecule type" value="Genomic_DNA"/>
</dbReference>
<reference evidence="1 2" key="1">
    <citation type="journal article" date="2020" name="Front. Microbiol.">
        <title>Phenotypic and Genetic Characterization of the Cheese Ripening Yeast Geotrichum candidum.</title>
        <authorList>
            <person name="Perkins V."/>
            <person name="Vignola S."/>
            <person name="Lessard M.H."/>
            <person name="Plante P.L."/>
            <person name="Corbeil J."/>
            <person name="Dugat-Bony E."/>
            <person name="Frenette M."/>
            <person name="Labrie S."/>
        </authorList>
    </citation>
    <scope>NUCLEOTIDE SEQUENCE [LARGE SCALE GENOMIC DNA]</scope>
    <source>
        <strain evidence="1 2">LMA-1147</strain>
    </source>
</reference>
<organism evidence="1 2">
    <name type="scientific">Geotrichum galactomycetum</name>
    <dbReference type="NCBI Taxonomy" id="27317"/>
    <lineage>
        <taxon>Eukaryota</taxon>
        <taxon>Fungi</taxon>
        <taxon>Dikarya</taxon>
        <taxon>Ascomycota</taxon>
        <taxon>Saccharomycotina</taxon>
        <taxon>Dipodascomycetes</taxon>
        <taxon>Dipodascales</taxon>
        <taxon>Dipodascaceae</taxon>
        <taxon>Geotrichum</taxon>
    </lineage>
</organism>